<dbReference type="AlphaFoldDB" id="A0AAU7QSE4"/>
<dbReference type="Gene3D" id="2.30.22.10">
    <property type="entry name" value="Head domain of nucleotide exchange factor GrpE"/>
    <property type="match status" value="1"/>
</dbReference>
<feature type="coiled-coil region" evidence="5">
    <location>
        <begin position="30"/>
        <end position="72"/>
    </location>
</feature>
<dbReference type="PANTHER" id="PTHR21237:SF23">
    <property type="entry name" value="GRPE PROTEIN HOMOLOG, MITOCHONDRIAL"/>
    <property type="match status" value="1"/>
</dbReference>
<dbReference type="PANTHER" id="PTHR21237">
    <property type="entry name" value="GRPE PROTEIN"/>
    <property type="match status" value="1"/>
</dbReference>
<gene>
    <name evidence="3 6" type="primary">grpE</name>
    <name evidence="6" type="ORF">ABNO60_00540</name>
</gene>
<dbReference type="InterPro" id="IPR013805">
    <property type="entry name" value="GrpE_CC"/>
</dbReference>
<dbReference type="SUPFAM" id="SSF58014">
    <property type="entry name" value="Coiled-coil domain of nucleotide exchange factor GrpE"/>
    <property type="match status" value="1"/>
</dbReference>
<comment type="function">
    <text evidence="3">Participates actively in the response to hyperosmotic and heat shock by preventing the aggregation of stress-denatured proteins, in association with DnaK and GrpE. It is the nucleotide exchange factor for DnaK and may function as a thermosensor. Unfolded proteins bind initially to DnaJ; upon interaction with the DnaJ-bound protein, DnaK hydrolyzes its bound ATP, resulting in the formation of a stable complex. GrpE releases ADP from DnaK; ATP binding to DnaK triggers the release of the substrate protein, thus completing the reaction cycle. Several rounds of ATP-dependent interactions between DnaJ, DnaK and GrpE are required for fully efficient folding.</text>
</comment>
<dbReference type="GO" id="GO:0006457">
    <property type="term" value="P:protein folding"/>
    <property type="evidence" value="ECO:0007669"/>
    <property type="project" value="InterPro"/>
</dbReference>
<dbReference type="GO" id="GO:0042803">
    <property type="term" value="F:protein homodimerization activity"/>
    <property type="evidence" value="ECO:0007669"/>
    <property type="project" value="InterPro"/>
</dbReference>
<name>A0AAU7QSE4_9FLAO</name>
<dbReference type="GO" id="GO:0000774">
    <property type="term" value="F:adenyl-nucleotide exchange factor activity"/>
    <property type="evidence" value="ECO:0007669"/>
    <property type="project" value="InterPro"/>
</dbReference>
<comment type="subunit">
    <text evidence="3">Homodimer.</text>
</comment>
<evidence type="ECO:0000256" key="2">
    <source>
        <dbReference type="ARBA" id="ARBA00023186"/>
    </source>
</evidence>
<reference evidence="6" key="1">
    <citation type="submission" date="2024-06" db="EMBL/GenBank/DDBJ databases">
        <title>Diversity, functionality, and evolutionary history of bacterial symbionts in false click beetles (Coleoptera, Throscidae).</title>
        <authorList>
            <person name="Wierz J.C."/>
            <person name="Malm H."/>
            <person name="Kaltenpoth M."/>
            <person name="Engl T."/>
        </authorList>
    </citation>
    <scope>NUCLEOTIDE SEQUENCE</scope>
    <source>
        <strain evidence="6">Tcar</strain>
    </source>
</reference>
<evidence type="ECO:0000313" key="6">
    <source>
        <dbReference type="EMBL" id="XBT18622.1"/>
    </source>
</evidence>
<keyword evidence="5" id="KW-0175">Coiled coil</keyword>
<proteinExistence type="inferred from homology"/>
<keyword evidence="3" id="KW-0346">Stress response</keyword>
<dbReference type="EMBL" id="CP157896">
    <property type="protein sequence ID" value="XBT18622.1"/>
    <property type="molecule type" value="Genomic_DNA"/>
</dbReference>
<dbReference type="InterPro" id="IPR000740">
    <property type="entry name" value="GrpE"/>
</dbReference>
<dbReference type="GO" id="GO:0051087">
    <property type="term" value="F:protein-folding chaperone binding"/>
    <property type="evidence" value="ECO:0007669"/>
    <property type="project" value="InterPro"/>
</dbReference>
<dbReference type="PRINTS" id="PR00773">
    <property type="entry name" value="GRPEPROTEIN"/>
</dbReference>
<comment type="similarity">
    <text evidence="1 3 4">Belongs to the GrpE family.</text>
</comment>
<organism evidence="6">
    <name type="scientific">Candidatus Shikimatogenerans sp. Tcar</name>
    <dbReference type="NCBI Taxonomy" id="3158565"/>
    <lineage>
        <taxon>Bacteria</taxon>
        <taxon>Pseudomonadati</taxon>
        <taxon>Bacteroidota</taxon>
        <taxon>Flavobacteriia</taxon>
        <taxon>Flavobacteriales</taxon>
        <taxon>Candidatus Shikimatogenerans</taxon>
    </lineage>
</organism>
<dbReference type="GO" id="GO:0005737">
    <property type="term" value="C:cytoplasm"/>
    <property type="evidence" value="ECO:0007669"/>
    <property type="project" value="UniProtKB-SubCell"/>
</dbReference>
<dbReference type="InterPro" id="IPR009012">
    <property type="entry name" value="GrpE_head"/>
</dbReference>
<dbReference type="Gene3D" id="3.90.20.20">
    <property type="match status" value="1"/>
</dbReference>
<evidence type="ECO:0000256" key="3">
    <source>
        <dbReference type="HAMAP-Rule" id="MF_01151"/>
    </source>
</evidence>
<dbReference type="GO" id="GO:0051082">
    <property type="term" value="F:unfolded protein binding"/>
    <property type="evidence" value="ECO:0007669"/>
    <property type="project" value="TreeGrafter"/>
</dbReference>
<accession>A0AAU7QSE4</accession>
<comment type="subcellular location">
    <subcellularLocation>
        <location evidence="3">Cytoplasm</location>
    </subcellularLocation>
</comment>
<evidence type="ECO:0000256" key="5">
    <source>
        <dbReference type="SAM" id="Coils"/>
    </source>
</evidence>
<protein>
    <recommendedName>
        <fullName evidence="3">Protein GrpE</fullName>
    </recommendedName>
    <alternativeName>
        <fullName evidence="3">HSP-70 cofactor</fullName>
    </alternativeName>
</protein>
<dbReference type="Pfam" id="PF01025">
    <property type="entry name" value="GrpE"/>
    <property type="match status" value="1"/>
</dbReference>
<evidence type="ECO:0000256" key="4">
    <source>
        <dbReference type="RuleBase" id="RU004478"/>
    </source>
</evidence>
<keyword evidence="2 3" id="KW-0143">Chaperone</keyword>
<dbReference type="HAMAP" id="MF_01151">
    <property type="entry name" value="GrpE"/>
    <property type="match status" value="1"/>
</dbReference>
<keyword evidence="3" id="KW-0963">Cytoplasm</keyword>
<evidence type="ECO:0000256" key="1">
    <source>
        <dbReference type="ARBA" id="ARBA00009054"/>
    </source>
</evidence>
<sequence>MKNKEYNIYNFIFFLKKKILKYKIYNLIIYKKVIKKYKNIKNNIKIYKKKKLNNYIKLLADYQNQYKRFKKEKINIFKFSNKELILNILPIIEDFKRSFFYIKDNKKIYKGIKLIYKKFLNILNKYGLKKNNTKIGDRFNYIKHEIIGKEKSIKFKNKIIKIIENGYLLNNSLIKYDKVIVGF</sequence>